<dbReference type="Proteomes" id="UP000337909">
    <property type="component" value="Unassembled WGS sequence"/>
</dbReference>
<dbReference type="OrthoDB" id="5540937at2"/>
<protein>
    <submittedName>
        <fullName evidence="1">Uncharacterized protein</fullName>
    </submittedName>
</protein>
<dbReference type="EMBL" id="CABVHQ010000045">
    <property type="protein sequence ID" value="VVO18720.1"/>
    <property type="molecule type" value="Genomic_DNA"/>
</dbReference>
<evidence type="ECO:0000313" key="1">
    <source>
        <dbReference type="EMBL" id="VVO18720.1"/>
    </source>
</evidence>
<name>A0A5E7DMA2_PSEFL</name>
<reference evidence="1 2" key="1">
    <citation type="submission" date="2019-09" db="EMBL/GenBank/DDBJ databases">
        <authorList>
            <person name="Chandra G."/>
            <person name="Truman W A."/>
        </authorList>
    </citation>
    <scope>NUCLEOTIDE SEQUENCE [LARGE SCALE GENOMIC DNA]</scope>
    <source>
        <strain evidence="1">PS691</strain>
    </source>
</reference>
<evidence type="ECO:0000313" key="2">
    <source>
        <dbReference type="Proteomes" id="UP000337909"/>
    </source>
</evidence>
<proteinExistence type="predicted"/>
<sequence length="182" mass="20217">MSQLDRRIFSTFSSNLSAITTLMEAGHHTHAIALIYSAIDHMSWLNAAGEPGGRGFKDWVNRFLFNGNTFDFNAEDLWAARCGLLHTGAAESDLYRDGRAKLVYYVVGESQPDESMLNPVLAAHGITRSQVVIVDYHWLTTEFVDALSRFHEHLLADATAHARSAQKAAMQMVFQVSSDVSI</sequence>
<dbReference type="RefSeq" id="WP_150643868.1">
    <property type="nucleotide sequence ID" value="NZ_CABVHQ010000045.1"/>
</dbReference>
<accession>A0A5E7DMA2</accession>
<dbReference type="AlphaFoldDB" id="A0A5E7DMA2"/>
<organism evidence="1 2">
    <name type="scientific">Pseudomonas fluorescens</name>
    <dbReference type="NCBI Taxonomy" id="294"/>
    <lineage>
        <taxon>Bacteria</taxon>
        <taxon>Pseudomonadati</taxon>
        <taxon>Pseudomonadota</taxon>
        <taxon>Gammaproteobacteria</taxon>
        <taxon>Pseudomonadales</taxon>
        <taxon>Pseudomonadaceae</taxon>
        <taxon>Pseudomonas</taxon>
    </lineage>
</organism>
<gene>
    <name evidence="1" type="ORF">PS691_04013</name>
</gene>